<dbReference type="Proteomes" id="UP000326924">
    <property type="component" value="Unassembled WGS sequence"/>
</dbReference>
<name>A0A5J5ECY5_9PEZI</name>
<dbReference type="EMBL" id="VXIS01000444">
    <property type="protein sequence ID" value="KAA8893432.1"/>
    <property type="molecule type" value="Genomic_DNA"/>
</dbReference>
<keyword evidence="2" id="KW-1185">Reference proteome</keyword>
<comment type="caution">
    <text evidence="1">The sequence shown here is derived from an EMBL/GenBank/DDBJ whole genome shotgun (WGS) entry which is preliminary data.</text>
</comment>
<dbReference type="AlphaFoldDB" id="A0A5J5ECY5"/>
<reference evidence="1 2" key="1">
    <citation type="submission" date="2019-09" db="EMBL/GenBank/DDBJ databases">
        <title>Draft genome of the ectomycorrhizal ascomycete Sphaerosporella brunnea.</title>
        <authorList>
            <consortium name="DOE Joint Genome Institute"/>
            <person name="Benucci G.M."/>
            <person name="Marozzi G."/>
            <person name="Antonielli L."/>
            <person name="Sanchez S."/>
            <person name="Marco P."/>
            <person name="Wang X."/>
            <person name="Falini L.B."/>
            <person name="Barry K."/>
            <person name="Haridas S."/>
            <person name="Lipzen A."/>
            <person name="Labutti K."/>
            <person name="Grigoriev I.V."/>
            <person name="Murat C."/>
            <person name="Martin F."/>
            <person name="Albertini E."/>
            <person name="Donnini D."/>
            <person name="Bonito G."/>
        </authorList>
    </citation>
    <scope>NUCLEOTIDE SEQUENCE [LARGE SCALE GENOMIC DNA]</scope>
    <source>
        <strain evidence="1 2">Sb_GMNB300</strain>
    </source>
</reference>
<evidence type="ECO:0000313" key="1">
    <source>
        <dbReference type="EMBL" id="KAA8893432.1"/>
    </source>
</evidence>
<sequence>MALNFSSSDSAGYYRYRCRNFYTHNCGNWVWMNNSACAECVVRSPPPPPIAKPGVLPFLYTKFKG</sequence>
<protein>
    <submittedName>
        <fullName evidence="1">Uncharacterized protein</fullName>
    </submittedName>
</protein>
<accession>A0A5J5ECY5</accession>
<organism evidence="1 2">
    <name type="scientific">Sphaerosporella brunnea</name>
    <dbReference type="NCBI Taxonomy" id="1250544"/>
    <lineage>
        <taxon>Eukaryota</taxon>
        <taxon>Fungi</taxon>
        <taxon>Dikarya</taxon>
        <taxon>Ascomycota</taxon>
        <taxon>Pezizomycotina</taxon>
        <taxon>Pezizomycetes</taxon>
        <taxon>Pezizales</taxon>
        <taxon>Pyronemataceae</taxon>
        <taxon>Sphaerosporella</taxon>
    </lineage>
</organism>
<proteinExistence type="predicted"/>
<dbReference type="InParanoid" id="A0A5J5ECY5"/>
<dbReference type="OrthoDB" id="6079484at2759"/>
<gene>
    <name evidence="1" type="ORF">FN846DRAFT_787976</name>
</gene>
<evidence type="ECO:0000313" key="2">
    <source>
        <dbReference type="Proteomes" id="UP000326924"/>
    </source>
</evidence>